<evidence type="ECO:0000313" key="1">
    <source>
        <dbReference type="EMBL" id="KAJ6829510.1"/>
    </source>
</evidence>
<dbReference type="EMBL" id="JANAVB010017999">
    <property type="protein sequence ID" value="KAJ6829999.1"/>
    <property type="molecule type" value="Genomic_DNA"/>
</dbReference>
<dbReference type="AlphaFoldDB" id="A0AAX6GLD8"/>
<proteinExistence type="predicted"/>
<dbReference type="Proteomes" id="UP001140949">
    <property type="component" value="Unassembled WGS sequence"/>
</dbReference>
<accession>A0AAX6GLD8</accession>
<reference evidence="1" key="2">
    <citation type="submission" date="2023-04" db="EMBL/GenBank/DDBJ databases">
        <authorList>
            <person name="Bruccoleri R.E."/>
            <person name="Oakeley E.J."/>
            <person name="Faust A.-M."/>
            <person name="Dessus-Babus S."/>
            <person name="Altorfer M."/>
            <person name="Burckhardt D."/>
            <person name="Oertli M."/>
            <person name="Naumann U."/>
            <person name="Petersen F."/>
            <person name="Wong J."/>
        </authorList>
    </citation>
    <scope>NUCLEOTIDE SEQUENCE</scope>
    <source>
        <strain evidence="1">GSM-AAB239-AS_SAM_17_03QT</strain>
        <tissue evidence="1">Leaf</tissue>
    </source>
</reference>
<dbReference type="EMBL" id="JANAVB010018494">
    <property type="protein sequence ID" value="KAJ6829510.1"/>
    <property type="molecule type" value="Genomic_DNA"/>
</dbReference>
<reference evidence="1" key="1">
    <citation type="journal article" date="2023" name="GigaByte">
        <title>Genome assembly of the bearded iris, Iris pallida Lam.</title>
        <authorList>
            <person name="Bruccoleri R.E."/>
            <person name="Oakeley E.J."/>
            <person name="Faust A.M.E."/>
            <person name="Altorfer M."/>
            <person name="Dessus-Babus S."/>
            <person name="Burckhardt D."/>
            <person name="Oertli M."/>
            <person name="Naumann U."/>
            <person name="Petersen F."/>
            <person name="Wong J."/>
        </authorList>
    </citation>
    <scope>NUCLEOTIDE SEQUENCE</scope>
    <source>
        <strain evidence="1">GSM-AAB239-AS_SAM_17_03QT</strain>
    </source>
</reference>
<organism evidence="1 3">
    <name type="scientific">Iris pallida</name>
    <name type="common">Sweet iris</name>
    <dbReference type="NCBI Taxonomy" id="29817"/>
    <lineage>
        <taxon>Eukaryota</taxon>
        <taxon>Viridiplantae</taxon>
        <taxon>Streptophyta</taxon>
        <taxon>Embryophyta</taxon>
        <taxon>Tracheophyta</taxon>
        <taxon>Spermatophyta</taxon>
        <taxon>Magnoliopsida</taxon>
        <taxon>Liliopsida</taxon>
        <taxon>Asparagales</taxon>
        <taxon>Iridaceae</taxon>
        <taxon>Iridoideae</taxon>
        <taxon>Irideae</taxon>
        <taxon>Iris</taxon>
    </lineage>
</organism>
<comment type="caution">
    <text evidence="1">The sequence shown here is derived from an EMBL/GenBank/DDBJ whole genome shotgun (WGS) entry which is preliminary data.</text>
</comment>
<evidence type="ECO:0000313" key="2">
    <source>
        <dbReference type="EMBL" id="KAJ6829999.1"/>
    </source>
</evidence>
<gene>
    <name evidence="2" type="ORF">M6B38_126315</name>
    <name evidence="1" type="ORF">M6B38_357830</name>
</gene>
<sequence>MVLFSAPALFAHPHRQVRRWRIGGDTREQQ</sequence>
<keyword evidence="3" id="KW-1185">Reference proteome</keyword>
<protein>
    <submittedName>
        <fullName evidence="1">Uncharacterized protein</fullName>
    </submittedName>
</protein>
<name>A0AAX6GLD8_IRIPA</name>
<evidence type="ECO:0000313" key="3">
    <source>
        <dbReference type="Proteomes" id="UP001140949"/>
    </source>
</evidence>